<dbReference type="Proteomes" id="UP001168613">
    <property type="component" value="Unassembled WGS sequence"/>
</dbReference>
<reference evidence="1" key="1">
    <citation type="submission" date="2021-11" db="EMBL/GenBank/DDBJ databases">
        <title>Draft genome sequence of Alcaligenes endophyticus type strain CCUG 75668T.</title>
        <authorList>
            <person name="Salva-Serra F."/>
            <person name="Duran R.E."/>
            <person name="Seeger M."/>
            <person name="Moore E.R.B."/>
            <person name="Jaen-Luchoro D."/>
        </authorList>
    </citation>
    <scope>NUCLEOTIDE SEQUENCE</scope>
    <source>
        <strain evidence="1">CCUG 75668</strain>
    </source>
</reference>
<protein>
    <submittedName>
        <fullName evidence="1">Uncharacterized protein</fullName>
    </submittedName>
</protein>
<accession>A0ABT8EJY6</accession>
<dbReference type="EMBL" id="JAJHNU010000002">
    <property type="protein sequence ID" value="MDN4121601.1"/>
    <property type="molecule type" value="Genomic_DNA"/>
</dbReference>
<keyword evidence="2" id="KW-1185">Reference proteome</keyword>
<evidence type="ECO:0000313" key="2">
    <source>
        <dbReference type="Proteomes" id="UP001168613"/>
    </source>
</evidence>
<name>A0ABT8EJY6_9BURK</name>
<organism evidence="1 2">
    <name type="scientific">Alcaligenes endophyticus</name>
    <dbReference type="NCBI Taxonomy" id="1929088"/>
    <lineage>
        <taxon>Bacteria</taxon>
        <taxon>Pseudomonadati</taxon>
        <taxon>Pseudomonadota</taxon>
        <taxon>Betaproteobacteria</taxon>
        <taxon>Burkholderiales</taxon>
        <taxon>Alcaligenaceae</taxon>
        <taxon>Alcaligenes</taxon>
    </lineage>
</organism>
<proteinExistence type="predicted"/>
<gene>
    <name evidence="1" type="ORF">LMS43_09900</name>
</gene>
<sequence length="275" mass="30918">MPEATTLSRIAMNFAHIMALSIAKPLTLENARSIAMPLLSPLALQADLQQATQALVRDSDICVHPHPTDHIIRYLYQADKHLQDYDHYPHHPPLDLLKLADTTLNKAYAALKQEVEKANGFAYQYIFLIIKYLHLRLAASVQMKPRALINSVTLAQHITTLKSMLRQANAEVQHHETACAVNDKILPAASNAITASLHSPRLPLQIMYRGWVYRGPGNNRLVAHIQSLDANKVQAEIRQHTQRVNQLLDYTFIQPIAHISYTLETLLINPSLMAA</sequence>
<comment type="caution">
    <text evidence="1">The sequence shown here is derived from an EMBL/GenBank/DDBJ whole genome shotgun (WGS) entry which is preliminary data.</text>
</comment>
<dbReference type="RefSeq" id="WP_266124272.1">
    <property type="nucleotide sequence ID" value="NZ_JAJHNU010000002.1"/>
</dbReference>
<evidence type="ECO:0000313" key="1">
    <source>
        <dbReference type="EMBL" id="MDN4121601.1"/>
    </source>
</evidence>